<keyword evidence="5 6" id="KW-0472">Membrane</keyword>
<dbReference type="GO" id="GO:0005886">
    <property type="term" value="C:plasma membrane"/>
    <property type="evidence" value="ECO:0007669"/>
    <property type="project" value="UniProtKB-SubCell"/>
</dbReference>
<evidence type="ECO:0000259" key="7">
    <source>
        <dbReference type="Pfam" id="PF09335"/>
    </source>
</evidence>
<dbReference type="HOGENOM" id="CLU_863046_0_0_0"/>
<feature type="domain" description="VTT" evidence="7">
    <location>
        <begin position="31"/>
        <end position="153"/>
    </location>
</feature>
<sequence length="308" mass="32990">MTDDLVNQLGYFGIPLLLILGGLGVPIPEEGPIILAAVLSKNGTLWWPLAFASCLVGVLIGDFIVYVIGYVQGERVLNFGPTRKLISRERQAQIKGYFERHGFKILLLGRFAVGFRTAAYLTAGMLRLPPLKLLLTDLVAALLSTSLIFGMGYLFAQQIEWLVQTAQYTIAYLLGGGIVLALSYRFFKSRSRLGKVVGPPVALEVQPLPPGIGLVAANEPIELERPDQPTAETTALEESGTAPSLEVIIRLPVLQEDEAVVSPVQANPAILLNQMATADPRPPEIAAHQTIAQPTGSVDLGTDAAASG</sequence>
<dbReference type="OrthoDB" id="9813426at2"/>
<feature type="transmembrane region" description="Helical" evidence="6">
    <location>
        <begin position="47"/>
        <end position="71"/>
    </location>
</feature>
<feature type="transmembrane region" description="Helical" evidence="6">
    <location>
        <begin position="168"/>
        <end position="187"/>
    </location>
</feature>
<evidence type="ECO:0000256" key="5">
    <source>
        <dbReference type="ARBA" id="ARBA00023136"/>
    </source>
</evidence>
<organism evidence="8 9">
    <name type="scientific">Isosphaera pallida (strain ATCC 43644 / DSM 9630 / IS1B)</name>
    <dbReference type="NCBI Taxonomy" id="575540"/>
    <lineage>
        <taxon>Bacteria</taxon>
        <taxon>Pseudomonadati</taxon>
        <taxon>Planctomycetota</taxon>
        <taxon>Planctomycetia</taxon>
        <taxon>Isosphaerales</taxon>
        <taxon>Isosphaeraceae</taxon>
        <taxon>Isosphaera</taxon>
    </lineage>
</organism>
<feature type="transmembrane region" description="Helical" evidence="6">
    <location>
        <begin position="133"/>
        <end position="156"/>
    </location>
</feature>
<accession>E8QWZ1</accession>
<gene>
    <name evidence="8" type="ordered locus">Isop_3473</name>
</gene>
<dbReference type="Proteomes" id="UP000008631">
    <property type="component" value="Chromosome"/>
</dbReference>
<evidence type="ECO:0000313" key="9">
    <source>
        <dbReference type="Proteomes" id="UP000008631"/>
    </source>
</evidence>
<name>E8QWZ1_ISOPI</name>
<dbReference type="PANTHER" id="PTHR42709">
    <property type="entry name" value="ALKALINE PHOSPHATASE LIKE PROTEIN"/>
    <property type="match status" value="1"/>
</dbReference>
<dbReference type="InParanoid" id="E8QWZ1"/>
<dbReference type="InterPro" id="IPR032816">
    <property type="entry name" value="VTT_dom"/>
</dbReference>
<dbReference type="EMBL" id="CP002353">
    <property type="protein sequence ID" value="ADV64030.1"/>
    <property type="molecule type" value="Genomic_DNA"/>
</dbReference>
<dbReference type="InterPro" id="IPR051311">
    <property type="entry name" value="DedA_domain"/>
</dbReference>
<proteinExistence type="predicted"/>
<keyword evidence="3 6" id="KW-0812">Transmembrane</keyword>
<dbReference type="Pfam" id="PF09335">
    <property type="entry name" value="VTT_dom"/>
    <property type="match status" value="1"/>
</dbReference>
<evidence type="ECO:0000256" key="2">
    <source>
        <dbReference type="ARBA" id="ARBA00022475"/>
    </source>
</evidence>
<evidence type="ECO:0000256" key="1">
    <source>
        <dbReference type="ARBA" id="ARBA00004651"/>
    </source>
</evidence>
<keyword evidence="9" id="KW-1185">Reference proteome</keyword>
<evidence type="ECO:0000313" key="8">
    <source>
        <dbReference type="EMBL" id="ADV64030.1"/>
    </source>
</evidence>
<dbReference type="RefSeq" id="WP_013566318.1">
    <property type="nucleotide sequence ID" value="NC_014962.1"/>
</dbReference>
<dbReference type="AlphaFoldDB" id="E8QWZ1"/>
<feature type="transmembrane region" description="Helical" evidence="6">
    <location>
        <begin position="9"/>
        <end position="27"/>
    </location>
</feature>
<dbReference type="eggNOG" id="COG0586">
    <property type="taxonomic scope" value="Bacteria"/>
</dbReference>
<dbReference type="KEGG" id="ipa:Isop_3473"/>
<evidence type="ECO:0000256" key="4">
    <source>
        <dbReference type="ARBA" id="ARBA00022989"/>
    </source>
</evidence>
<comment type="subcellular location">
    <subcellularLocation>
        <location evidence="1">Cell membrane</location>
        <topology evidence="1">Multi-pass membrane protein</topology>
    </subcellularLocation>
</comment>
<keyword evidence="4 6" id="KW-1133">Transmembrane helix</keyword>
<reference evidence="8 9" key="2">
    <citation type="journal article" date="2011" name="Stand. Genomic Sci.">
        <title>Complete genome sequence of Isosphaera pallida type strain (IS1B).</title>
        <authorList>
            <consortium name="US DOE Joint Genome Institute (JGI-PGF)"/>
            <person name="Goker M."/>
            <person name="Cleland D."/>
            <person name="Saunders E."/>
            <person name="Lapidus A."/>
            <person name="Nolan M."/>
            <person name="Lucas S."/>
            <person name="Hammon N."/>
            <person name="Deshpande S."/>
            <person name="Cheng J.F."/>
            <person name="Tapia R."/>
            <person name="Han C."/>
            <person name="Goodwin L."/>
            <person name="Pitluck S."/>
            <person name="Liolios K."/>
            <person name="Pagani I."/>
            <person name="Ivanova N."/>
            <person name="Mavromatis K."/>
            <person name="Pati A."/>
            <person name="Chen A."/>
            <person name="Palaniappan K."/>
            <person name="Land M."/>
            <person name="Hauser L."/>
            <person name="Chang Y.J."/>
            <person name="Jeffries C.D."/>
            <person name="Detter J.C."/>
            <person name="Beck B."/>
            <person name="Woyke T."/>
            <person name="Bristow J."/>
            <person name="Eisen J.A."/>
            <person name="Markowitz V."/>
            <person name="Hugenholtz P."/>
            <person name="Kyrpides N.C."/>
            <person name="Klenk H.P."/>
        </authorList>
    </citation>
    <scope>NUCLEOTIDE SEQUENCE [LARGE SCALE GENOMIC DNA]</scope>
    <source>
        <strain evidence="9">ATCC 43644 / DSM 9630 / IS1B</strain>
    </source>
</reference>
<dbReference type="STRING" id="575540.Isop_3473"/>
<evidence type="ECO:0000256" key="3">
    <source>
        <dbReference type="ARBA" id="ARBA00022692"/>
    </source>
</evidence>
<keyword evidence="2" id="KW-1003">Cell membrane</keyword>
<reference key="1">
    <citation type="submission" date="2010-11" db="EMBL/GenBank/DDBJ databases">
        <title>The complete sequence of chromosome of Isophaera pallida ATCC 43644.</title>
        <authorList>
            <consortium name="US DOE Joint Genome Institute (JGI-PGF)"/>
            <person name="Lucas S."/>
            <person name="Copeland A."/>
            <person name="Lapidus A."/>
            <person name="Bruce D."/>
            <person name="Goodwin L."/>
            <person name="Pitluck S."/>
            <person name="Kyrpides N."/>
            <person name="Mavromatis K."/>
            <person name="Pagani I."/>
            <person name="Ivanova N."/>
            <person name="Saunders E."/>
            <person name="Brettin T."/>
            <person name="Detter J.C."/>
            <person name="Han C."/>
            <person name="Tapia R."/>
            <person name="Land M."/>
            <person name="Hauser L."/>
            <person name="Markowitz V."/>
            <person name="Cheng J.-F."/>
            <person name="Hugenholtz P."/>
            <person name="Woyke T."/>
            <person name="Wu D."/>
            <person name="Eisen J.A."/>
        </authorList>
    </citation>
    <scope>NUCLEOTIDE SEQUENCE</scope>
    <source>
        <strain>ATCC 43644</strain>
    </source>
</reference>
<protein>
    <submittedName>
        <fullName evidence="8">SNARE associated Golgi protein-like protein</fullName>
    </submittedName>
</protein>
<evidence type="ECO:0000256" key="6">
    <source>
        <dbReference type="SAM" id="Phobius"/>
    </source>
</evidence>
<dbReference type="PANTHER" id="PTHR42709:SF6">
    <property type="entry name" value="UNDECAPRENYL PHOSPHATE TRANSPORTER A"/>
    <property type="match status" value="1"/>
</dbReference>